<dbReference type="AlphaFoldDB" id="A0A0Q0RHD7"/>
<dbReference type="EMBL" id="LKBG01000225">
    <property type="protein sequence ID" value="KQB34688.1"/>
    <property type="molecule type" value="Genomic_DNA"/>
</dbReference>
<evidence type="ECO:0000259" key="1">
    <source>
        <dbReference type="PROSITE" id="PS51186"/>
    </source>
</evidence>
<dbReference type="Pfam" id="PF00583">
    <property type="entry name" value="Acetyltransf_1"/>
    <property type="match status" value="1"/>
</dbReference>
<gene>
    <name evidence="2" type="ORF">AOG54_04030</name>
</gene>
<accession>A0A0Q0RHD7</accession>
<evidence type="ECO:0000313" key="2">
    <source>
        <dbReference type="EMBL" id="KQB34688.1"/>
    </source>
</evidence>
<organism evidence="2 3">
    <name type="scientific">Acidiplasma aeolicum</name>
    <dbReference type="NCBI Taxonomy" id="507754"/>
    <lineage>
        <taxon>Archaea</taxon>
        <taxon>Methanobacteriati</taxon>
        <taxon>Thermoplasmatota</taxon>
        <taxon>Thermoplasmata</taxon>
        <taxon>Thermoplasmatales</taxon>
        <taxon>Ferroplasmaceae</taxon>
        <taxon>Acidiplasma</taxon>
    </lineage>
</organism>
<dbReference type="RefSeq" id="WP_055032507.1">
    <property type="nucleotide sequence ID" value="NZ_LKBG01000225.1"/>
</dbReference>
<dbReference type="Proteomes" id="UP000050320">
    <property type="component" value="Unassembled WGS sequence"/>
</dbReference>
<name>A0A0Q0RHD7_9ARCH</name>
<feature type="domain" description="N-acetyltransferase" evidence="1">
    <location>
        <begin position="9"/>
        <end position="158"/>
    </location>
</feature>
<reference evidence="2 3" key="1">
    <citation type="submission" date="2015-09" db="EMBL/GenBank/DDBJ databases">
        <title>Heavy metals and arsenic resistance mechanisms in polyextremophilic archaea of the family Ferroplasmaceae.</title>
        <authorList>
            <person name="Bulaev A.G."/>
            <person name="Kanygina A.V."/>
        </authorList>
    </citation>
    <scope>NUCLEOTIDE SEQUENCE [LARGE SCALE GENOMIC DNA]</scope>
    <source>
        <strain evidence="2 3">VT</strain>
    </source>
</reference>
<comment type="caution">
    <text evidence="2">The sequence shown here is derived from an EMBL/GenBank/DDBJ whole genome shotgun (WGS) entry which is preliminary data.</text>
</comment>
<dbReference type="GO" id="GO:0016747">
    <property type="term" value="F:acyltransferase activity, transferring groups other than amino-acyl groups"/>
    <property type="evidence" value="ECO:0007669"/>
    <property type="project" value="InterPro"/>
</dbReference>
<protein>
    <recommendedName>
        <fullName evidence="1">N-acetyltransferase domain-containing protein</fullName>
    </recommendedName>
</protein>
<dbReference type="PROSITE" id="PS51186">
    <property type="entry name" value="GNAT"/>
    <property type="match status" value="1"/>
</dbReference>
<sequence>MNIEQNHKFIIRKAEPKDYGSIANMINVGSASGAFSYKVTDAKKLKKYIEANVYQNYNIFVYENENGILGYMDIFSSGNVGTILGIFVDEKYRKMGIGTDMLNLIIKKFEEYGCYKIVTEVYGDNYKSINFFTKNNFKIECRMSDMEFHKDILVFTRYI</sequence>
<proteinExistence type="predicted"/>
<dbReference type="InterPro" id="IPR000182">
    <property type="entry name" value="GNAT_dom"/>
</dbReference>
<dbReference type="InterPro" id="IPR016181">
    <property type="entry name" value="Acyl_CoA_acyltransferase"/>
</dbReference>
<dbReference type="CDD" id="cd04301">
    <property type="entry name" value="NAT_SF"/>
    <property type="match status" value="1"/>
</dbReference>
<keyword evidence="3" id="KW-1185">Reference proteome</keyword>
<dbReference type="SUPFAM" id="SSF55729">
    <property type="entry name" value="Acyl-CoA N-acyltransferases (Nat)"/>
    <property type="match status" value="1"/>
</dbReference>
<evidence type="ECO:0000313" key="3">
    <source>
        <dbReference type="Proteomes" id="UP000050320"/>
    </source>
</evidence>
<dbReference type="Gene3D" id="3.40.630.30">
    <property type="match status" value="1"/>
</dbReference>